<sequence length="275" mass="30720">MIGIALGIAVVTFFTFESFDFDAKPPTKPQPVTPTYTQYMSCQQGDNYSDLAFGNMISGFNSLDIKGLVMAAGHTIVDGDSVGGNDFRWQLFWKDKKSAESFWDKGPSDEFSAWADASRSVMVCDGVGRRNYSFELPGVQPDWGGSSEFVSIFRACKYTENGGTSSLSSMYSKFNDFVAKENKDASWHVFSTRAKRGPFDYAVYFHDGENSEAFMEYDFFWVNYLADLGEAAERGAQWVETGGDLQAEFDEIAECNDPTTFTSQVLYSMIKPEES</sequence>
<name>A0A937I7U2_9GAMM</name>
<accession>A0A937I7U2</accession>
<protein>
    <submittedName>
        <fullName evidence="1">Uncharacterized protein</fullName>
    </submittedName>
</protein>
<evidence type="ECO:0000313" key="2">
    <source>
        <dbReference type="Proteomes" id="UP000704935"/>
    </source>
</evidence>
<comment type="caution">
    <text evidence="1">The sequence shown here is derived from an EMBL/GenBank/DDBJ whole genome shotgun (WGS) entry which is preliminary data.</text>
</comment>
<gene>
    <name evidence="1" type="ORF">ISQ61_00550</name>
</gene>
<proteinExistence type="predicted"/>
<dbReference type="AlphaFoldDB" id="A0A937I7U2"/>
<dbReference type="Proteomes" id="UP000704935">
    <property type="component" value="Unassembled WGS sequence"/>
</dbReference>
<reference evidence="1" key="1">
    <citation type="submission" date="2020-10" db="EMBL/GenBank/DDBJ databases">
        <title>Microbiome of the Black Sea water column analyzed by genome centric metagenomics.</title>
        <authorList>
            <person name="Cabello-Yeves P.J."/>
            <person name="Callieri C."/>
            <person name="Picazo A."/>
            <person name="Mehrshad M."/>
            <person name="Haro-Moreno J.M."/>
            <person name="Roda-Garcia J."/>
            <person name="Dzembekova N."/>
            <person name="Slabakova V."/>
            <person name="Slabakova N."/>
            <person name="Moncheva S."/>
            <person name="Rodriguez-Valera F."/>
        </authorList>
    </citation>
    <scope>NUCLEOTIDE SEQUENCE</scope>
    <source>
        <strain evidence="1">BS307-5m-G47</strain>
    </source>
</reference>
<evidence type="ECO:0000313" key="1">
    <source>
        <dbReference type="EMBL" id="MBL6819721.1"/>
    </source>
</evidence>
<organism evidence="1 2">
    <name type="scientific">SAR86 cluster bacterium</name>
    <dbReference type="NCBI Taxonomy" id="2030880"/>
    <lineage>
        <taxon>Bacteria</taxon>
        <taxon>Pseudomonadati</taxon>
        <taxon>Pseudomonadota</taxon>
        <taxon>Gammaproteobacteria</taxon>
        <taxon>SAR86 cluster</taxon>
    </lineage>
</organism>
<dbReference type="EMBL" id="JADHQA010000002">
    <property type="protein sequence ID" value="MBL6819721.1"/>
    <property type="molecule type" value="Genomic_DNA"/>
</dbReference>